<proteinExistence type="predicted"/>
<dbReference type="PANTHER" id="PTHR43075">
    <property type="entry name" value="FORMATE LYASE ACTIVATING ENZYME, PUTATIVE (AFU_ORTHOLOGUE AFUA_2G15630)-RELATED"/>
    <property type="match status" value="1"/>
</dbReference>
<dbReference type="InterPro" id="IPR007197">
    <property type="entry name" value="rSAM"/>
</dbReference>
<dbReference type="Pfam" id="PF04055">
    <property type="entry name" value="Radical_SAM"/>
    <property type="match status" value="1"/>
</dbReference>
<keyword evidence="1 5" id="KW-0949">S-adenosyl-L-methionine</keyword>
<dbReference type="GO" id="GO:0046872">
    <property type="term" value="F:metal ion binding"/>
    <property type="evidence" value="ECO:0007669"/>
    <property type="project" value="UniProtKB-KW"/>
</dbReference>
<dbReference type="CDD" id="cd01335">
    <property type="entry name" value="Radical_SAM"/>
    <property type="match status" value="1"/>
</dbReference>
<evidence type="ECO:0000259" key="6">
    <source>
        <dbReference type="Pfam" id="PF04055"/>
    </source>
</evidence>
<dbReference type="SUPFAM" id="SSF102114">
    <property type="entry name" value="Radical SAM enzymes"/>
    <property type="match status" value="1"/>
</dbReference>
<dbReference type="SFLD" id="SFLDS00029">
    <property type="entry name" value="Radical_SAM"/>
    <property type="match status" value="1"/>
</dbReference>
<accession>A0A6P1ZJQ8</accession>
<feature type="binding site" evidence="5">
    <location>
        <position position="91"/>
    </location>
    <ligand>
        <name>[4Fe-4S] cluster</name>
        <dbReference type="ChEBI" id="CHEBI:49883"/>
        <note>4Fe-4S-S-AdoMet</note>
    </ligand>
</feature>
<dbReference type="EMBL" id="QMIF01000002">
    <property type="protein sequence ID" value="TVM35823.1"/>
    <property type="molecule type" value="Genomic_DNA"/>
</dbReference>
<dbReference type="OrthoDB" id="9782387at2"/>
<feature type="binding site" evidence="5">
    <location>
        <position position="87"/>
    </location>
    <ligand>
        <name>[4Fe-4S] cluster</name>
        <dbReference type="ChEBI" id="CHEBI:49883"/>
        <note>4Fe-4S-S-AdoMet</note>
    </ligand>
</feature>
<protein>
    <submittedName>
        <fullName evidence="7">Radical SAM protein</fullName>
    </submittedName>
</protein>
<gene>
    <name evidence="7" type="ORF">DQK91_03955</name>
</gene>
<dbReference type="PIRSF" id="PIRSF004869">
    <property type="entry name" value="PflX_prd"/>
    <property type="match status" value="1"/>
</dbReference>
<dbReference type="AlphaFoldDB" id="A0A6P1ZJQ8"/>
<name>A0A6P1ZJQ8_9BACT</name>
<feature type="domain" description="Radical SAM core" evidence="6">
    <location>
        <begin position="83"/>
        <end position="215"/>
    </location>
</feature>
<dbReference type="GO" id="GO:0003824">
    <property type="term" value="F:catalytic activity"/>
    <property type="evidence" value="ECO:0007669"/>
    <property type="project" value="InterPro"/>
</dbReference>
<evidence type="ECO:0000256" key="3">
    <source>
        <dbReference type="ARBA" id="ARBA00023004"/>
    </source>
</evidence>
<keyword evidence="2 5" id="KW-0479">Metal-binding</keyword>
<dbReference type="Proteomes" id="UP000434052">
    <property type="component" value="Unassembled WGS sequence"/>
</dbReference>
<dbReference type="InterPro" id="IPR013785">
    <property type="entry name" value="Aldolase_TIM"/>
</dbReference>
<comment type="cofactor">
    <cofactor evidence="5">
        <name>[4Fe-4S] cluster</name>
        <dbReference type="ChEBI" id="CHEBI:49883"/>
    </cofactor>
    <text evidence="5">Binds 1 [4Fe-4S] cluster. The cluster is coordinated with 3 cysteines and an exchangeable S-adenosyl-L-methionine.</text>
</comment>
<sequence>MNSQDFRPAYLGLVESDGLAARAERALAALQECCLCPRNCGVDRTRGELGFCQVGRRVRVDSAAPHFGEESPLVGEHGSGAVFFAGCNLHCVFCQNYEISQCPASVAETTAQELADAMLALQQAGCGNINFVTPSHVVPQILEALVLAAKAGLNIPLVYNTSSYDALSTLELLDGVVDIYMPDAKFMSRDASSRFCAAPDYPDRAREAIAAMHAQVGDLVLDEKGRALRGVLVRHLVMPGDLASTREWMDFLASLSTNMYVNIMDQYRPCHMAGGIEELSRHLSGEEYSAALTSAHEAGIRRLDERNPARVLELMERFFKRRQ</sequence>
<evidence type="ECO:0000256" key="4">
    <source>
        <dbReference type="ARBA" id="ARBA00023014"/>
    </source>
</evidence>
<dbReference type="InterPro" id="IPR040085">
    <property type="entry name" value="MJ0674-like"/>
</dbReference>
<dbReference type="InterPro" id="IPR058240">
    <property type="entry name" value="rSAM_sf"/>
</dbReference>
<reference evidence="7 8" key="1">
    <citation type="submission" date="2018-06" db="EMBL/GenBank/DDBJ databases">
        <title>Complete genome of Desulfovibrio marinus P48SEP.</title>
        <authorList>
            <person name="Crispim J.S."/>
            <person name="Vidigal P.M.P."/>
            <person name="Silva L.C.F."/>
            <person name="Araujo L.C."/>
            <person name="Laguardia C.N."/>
            <person name="Dias R.S."/>
            <person name="Sousa M.P."/>
            <person name="Paula S.O."/>
            <person name="Silva C."/>
        </authorList>
    </citation>
    <scope>NUCLEOTIDE SEQUENCE [LARGE SCALE GENOMIC DNA]</scope>
    <source>
        <strain evidence="7 8">P48SEP</strain>
    </source>
</reference>
<evidence type="ECO:0000313" key="7">
    <source>
        <dbReference type="EMBL" id="TVM35823.1"/>
    </source>
</evidence>
<keyword evidence="3 5" id="KW-0408">Iron</keyword>
<dbReference type="Gene3D" id="3.20.20.70">
    <property type="entry name" value="Aldolase class I"/>
    <property type="match status" value="1"/>
</dbReference>
<dbReference type="SFLD" id="SFLDG01099">
    <property type="entry name" value="Uncharacterised_Radical_SAM_Su"/>
    <property type="match status" value="1"/>
</dbReference>
<dbReference type="GO" id="GO:0051536">
    <property type="term" value="F:iron-sulfur cluster binding"/>
    <property type="evidence" value="ECO:0007669"/>
    <property type="project" value="UniProtKB-KW"/>
</dbReference>
<evidence type="ECO:0000313" key="8">
    <source>
        <dbReference type="Proteomes" id="UP000434052"/>
    </source>
</evidence>
<dbReference type="RefSeq" id="WP_144234158.1">
    <property type="nucleotide sequence ID" value="NZ_QMIF01000002.1"/>
</dbReference>
<organism evidence="7 8">
    <name type="scientific">Oceanidesulfovibrio marinus</name>
    <dbReference type="NCBI Taxonomy" id="370038"/>
    <lineage>
        <taxon>Bacteria</taxon>
        <taxon>Pseudomonadati</taxon>
        <taxon>Thermodesulfobacteriota</taxon>
        <taxon>Desulfovibrionia</taxon>
        <taxon>Desulfovibrionales</taxon>
        <taxon>Desulfovibrionaceae</taxon>
        <taxon>Oceanidesulfovibrio</taxon>
    </lineage>
</organism>
<evidence type="ECO:0000256" key="2">
    <source>
        <dbReference type="ARBA" id="ARBA00022723"/>
    </source>
</evidence>
<feature type="binding site" evidence="5">
    <location>
        <position position="94"/>
    </location>
    <ligand>
        <name>[4Fe-4S] cluster</name>
        <dbReference type="ChEBI" id="CHEBI:49883"/>
        <note>4Fe-4S-S-AdoMet</note>
    </ligand>
</feature>
<comment type="caution">
    <text evidence="7">The sequence shown here is derived from an EMBL/GenBank/DDBJ whole genome shotgun (WGS) entry which is preliminary data.</text>
</comment>
<dbReference type="PANTHER" id="PTHR43075:SF1">
    <property type="entry name" value="FORMATE LYASE ACTIVATING ENZYME, PUTATIVE (AFU_ORTHOLOGUE AFUA_2G15630)-RELATED"/>
    <property type="match status" value="1"/>
</dbReference>
<evidence type="ECO:0000256" key="5">
    <source>
        <dbReference type="PIRSR" id="PIRSR004869-50"/>
    </source>
</evidence>
<dbReference type="InterPro" id="IPR016431">
    <property type="entry name" value="Pyrv-formate_lyase-activ_prd"/>
</dbReference>
<evidence type="ECO:0000256" key="1">
    <source>
        <dbReference type="ARBA" id="ARBA00022691"/>
    </source>
</evidence>
<keyword evidence="4 5" id="KW-0411">Iron-sulfur</keyword>